<evidence type="ECO:0000259" key="7">
    <source>
        <dbReference type="PROSITE" id="PS50979"/>
    </source>
</evidence>
<dbReference type="STRING" id="415426.Hbut_1157"/>
<dbReference type="SUPFAM" id="SSF51246">
    <property type="entry name" value="Rudiment single hybrid motif"/>
    <property type="match status" value="1"/>
</dbReference>
<dbReference type="EC" id="6.3.4.14" evidence="8"/>
<evidence type="ECO:0000256" key="3">
    <source>
        <dbReference type="ARBA" id="ARBA00022840"/>
    </source>
</evidence>
<organism evidence="8 9">
    <name type="scientific">Hyperthermus butylicus (strain DSM 5456 / JCM 9403 / PLM1-5)</name>
    <dbReference type="NCBI Taxonomy" id="415426"/>
    <lineage>
        <taxon>Archaea</taxon>
        <taxon>Thermoproteota</taxon>
        <taxon>Thermoprotei</taxon>
        <taxon>Desulfurococcales</taxon>
        <taxon>Pyrodictiaceae</taxon>
        <taxon>Hyperthermus</taxon>
    </lineage>
</organism>
<protein>
    <submittedName>
        <fullName evidence="8">Pyruvate carboxylase subunit A</fullName>
        <ecNumber evidence="8">6.3.4.14</ecNumber>
    </submittedName>
</protein>
<dbReference type="Proteomes" id="UP000002593">
    <property type="component" value="Chromosome"/>
</dbReference>
<dbReference type="PANTHER" id="PTHR18866:SF33">
    <property type="entry name" value="METHYLCROTONOYL-COA CARBOXYLASE SUBUNIT ALPHA, MITOCHONDRIAL-RELATED"/>
    <property type="match status" value="1"/>
</dbReference>
<gene>
    <name evidence="8" type="ordered locus">Hbut_1157</name>
</gene>
<dbReference type="Pfam" id="PF00289">
    <property type="entry name" value="Biotin_carb_N"/>
    <property type="match status" value="1"/>
</dbReference>
<dbReference type="PROSITE" id="PS00866">
    <property type="entry name" value="CPSASE_1"/>
    <property type="match status" value="1"/>
</dbReference>
<name>A2BLY3_HYPBU</name>
<evidence type="ECO:0000256" key="4">
    <source>
        <dbReference type="ARBA" id="ARBA00023267"/>
    </source>
</evidence>
<keyword evidence="4" id="KW-0092">Biotin</keyword>
<dbReference type="AlphaFoldDB" id="A2BLY3"/>
<dbReference type="InterPro" id="IPR011764">
    <property type="entry name" value="Biotin_carboxylation_dom"/>
</dbReference>
<sequence length="491" mass="54456">MALRVLVATRGEIAIRIARAVRELGWEPITIYAPDDAHSPHVRAGTFSVMVESYTNPDSVVEAAIKAGADILHPGYGFLSEDPSFARKVLDAGISWAGPKPETMELLGDKHRAKQLAEKVGVPTPPWCEARSAEEAVRCAERIGYPVMLKASKAGGGRGMRVASNSEEVRRAYRLVSLEARNGFGDAGVVYIEKYVRNPRHIEVQILGDGQGHVVHLYERECSIQRRRQKIIEEAPSPFAEKVPQVRSRLVDYALRLAEEAEYQSAGTIEFIVDERGQPYFIEANARLQVEHGVTEAVTGIDIVKQQLLIAAGRELQLGQEDIKLHGWAIEARIYAEDPENGFRAVEGVVTGYREPRGPGVRVDSGAERGLRISTRYDTLLLKVIAWGRDRAEAVARLRAALHETVVAGVKTNLELLRTIVESDWFRKAAFHTRILEEKLGELLSQLRARRNIVRAIASRIRAKPLGLTGIAAAKLPVVASHGWPWPPWRT</sequence>
<keyword evidence="9" id="KW-1185">Reference proteome</keyword>
<evidence type="ECO:0000313" key="9">
    <source>
        <dbReference type="Proteomes" id="UP000002593"/>
    </source>
</evidence>
<evidence type="ECO:0000256" key="1">
    <source>
        <dbReference type="ARBA" id="ARBA00022598"/>
    </source>
</evidence>
<keyword evidence="1 8" id="KW-0436">Ligase</keyword>
<reference evidence="8 9" key="1">
    <citation type="journal article" date="2007" name="Archaea">
        <title>The genome of Hyperthermus butylicus: a sulfur-reducing, peptide fermenting, neutrophilic Crenarchaeote growing up to 108 degrees C.</title>
        <authorList>
            <person name="Brugger K."/>
            <person name="Chen L."/>
            <person name="Stark M."/>
            <person name="Zibat A."/>
            <person name="Redder P."/>
            <person name="Ruepp A."/>
            <person name="Awayez M."/>
            <person name="She Q."/>
            <person name="Garrett R.A."/>
            <person name="Klenk H.P."/>
        </authorList>
    </citation>
    <scope>NUCLEOTIDE SEQUENCE [LARGE SCALE GENOMIC DNA]</scope>
    <source>
        <strain evidence="9">DSM 5456 / JCM 9403 / PLM1-5</strain>
    </source>
</reference>
<dbReference type="GO" id="GO:0046872">
    <property type="term" value="F:metal ion binding"/>
    <property type="evidence" value="ECO:0007669"/>
    <property type="project" value="InterPro"/>
</dbReference>
<feature type="domain" description="ATP-grasp" evidence="6">
    <location>
        <begin position="114"/>
        <end position="312"/>
    </location>
</feature>
<dbReference type="BRENDA" id="6.3.4.14">
    <property type="organism ID" value="10772"/>
</dbReference>
<dbReference type="Pfam" id="PF02786">
    <property type="entry name" value="CPSase_L_D2"/>
    <property type="match status" value="1"/>
</dbReference>
<dbReference type="InterPro" id="IPR050856">
    <property type="entry name" value="Biotin_carboxylase_complex"/>
</dbReference>
<keyword evidence="8" id="KW-0670">Pyruvate</keyword>
<accession>A2BLY3</accession>
<dbReference type="eggNOG" id="arCOG01590">
    <property type="taxonomic scope" value="Archaea"/>
</dbReference>
<feature type="domain" description="Biotin carboxylation" evidence="7">
    <location>
        <begin position="1"/>
        <end position="441"/>
    </location>
</feature>
<dbReference type="InterPro" id="IPR005481">
    <property type="entry name" value="BC-like_N"/>
</dbReference>
<dbReference type="HOGENOM" id="CLU_000395_3_2_2"/>
<dbReference type="GeneID" id="4782861"/>
<proteinExistence type="predicted"/>
<dbReference type="OrthoDB" id="33241at2157"/>
<dbReference type="PROSITE" id="PS50979">
    <property type="entry name" value="BC"/>
    <property type="match status" value="1"/>
</dbReference>
<dbReference type="InterPro" id="IPR016185">
    <property type="entry name" value="PreATP-grasp_dom_sf"/>
</dbReference>
<dbReference type="PROSITE" id="PS00867">
    <property type="entry name" value="CPSASE_2"/>
    <property type="match status" value="1"/>
</dbReference>
<dbReference type="EMBL" id="CP000493">
    <property type="protein sequence ID" value="ABM80994.1"/>
    <property type="molecule type" value="Genomic_DNA"/>
</dbReference>
<dbReference type="PROSITE" id="PS50975">
    <property type="entry name" value="ATP_GRASP"/>
    <property type="match status" value="1"/>
</dbReference>
<evidence type="ECO:0000313" key="8">
    <source>
        <dbReference type="EMBL" id="ABM80994.1"/>
    </source>
</evidence>
<dbReference type="GO" id="GO:0004075">
    <property type="term" value="F:biotin carboxylase activity"/>
    <property type="evidence" value="ECO:0007669"/>
    <property type="project" value="UniProtKB-EC"/>
</dbReference>
<evidence type="ECO:0000259" key="6">
    <source>
        <dbReference type="PROSITE" id="PS50975"/>
    </source>
</evidence>
<dbReference type="GO" id="GO:0005524">
    <property type="term" value="F:ATP binding"/>
    <property type="evidence" value="ECO:0007669"/>
    <property type="project" value="UniProtKB-UniRule"/>
</dbReference>
<evidence type="ECO:0000256" key="5">
    <source>
        <dbReference type="PROSITE-ProRule" id="PRU00409"/>
    </source>
</evidence>
<dbReference type="InterPro" id="IPR011054">
    <property type="entry name" value="Rudment_hybrid_motif"/>
</dbReference>
<dbReference type="KEGG" id="hbu:Hbut_1157"/>
<dbReference type="InterPro" id="IPR005482">
    <property type="entry name" value="Biotin_COase_C"/>
</dbReference>
<dbReference type="SUPFAM" id="SSF56059">
    <property type="entry name" value="Glutathione synthetase ATP-binding domain-like"/>
    <property type="match status" value="1"/>
</dbReference>
<dbReference type="SMART" id="SM01209">
    <property type="entry name" value="GARS_A"/>
    <property type="match status" value="1"/>
</dbReference>
<dbReference type="InterPro" id="IPR005479">
    <property type="entry name" value="CPAse_ATP-bd"/>
</dbReference>
<dbReference type="EnsemblBacteria" id="ABM80994">
    <property type="protein sequence ID" value="ABM80994"/>
    <property type="gene ID" value="Hbut_1157"/>
</dbReference>
<dbReference type="SUPFAM" id="SSF52440">
    <property type="entry name" value="PreATP-grasp domain"/>
    <property type="match status" value="1"/>
</dbReference>
<keyword evidence="3 5" id="KW-0067">ATP-binding</keyword>
<dbReference type="InterPro" id="IPR011761">
    <property type="entry name" value="ATP-grasp"/>
</dbReference>
<dbReference type="Gene3D" id="3.30.470.20">
    <property type="entry name" value="ATP-grasp fold, B domain"/>
    <property type="match status" value="1"/>
</dbReference>
<keyword evidence="2 5" id="KW-0547">Nucleotide-binding</keyword>
<dbReference type="PANTHER" id="PTHR18866">
    <property type="entry name" value="CARBOXYLASE:PYRUVATE/ACETYL-COA/PROPIONYL-COA CARBOXYLASE"/>
    <property type="match status" value="1"/>
</dbReference>
<dbReference type="FunFam" id="3.30.1490.20:FF:000003">
    <property type="entry name" value="acetyl-CoA carboxylase isoform X1"/>
    <property type="match status" value="1"/>
</dbReference>
<dbReference type="Pfam" id="PF02785">
    <property type="entry name" value="Biotin_carb_C"/>
    <property type="match status" value="1"/>
</dbReference>
<dbReference type="RefSeq" id="WP_011822312.1">
    <property type="nucleotide sequence ID" value="NC_008818.1"/>
</dbReference>
<dbReference type="SMART" id="SM00878">
    <property type="entry name" value="Biotin_carb_C"/>
    <property type="match status" value="1"/>
</dbReference>
<evidence type="ECO:0000256" key="2">
    <source>
        <dbReference type="ARBA" id="ARBA00022741"/>
    </source>
</evidence>